<dbReference type="InterPro" id="IPR055264">
    <property type="entry name" value="BOD1/SHG1_dom"/>
</dbReference>
<evidence type="ECO:0000256" key="1">
    <source>
        <dbReference type="SAM" id="MobiDB-lite"/>
    </source>
</evidence>
<feature type="compositionally biased region" description="Polar residues" evidence="1">
    <location>
        <begin position="376"/>
        <end position="390"/>
    </location>
</feature>
<feature type="compositionally biased region" description="Basic and acidic residues" evidence="1">
    <location>
        <begin position="479"/>
        <end position="499"/>
    </location>
</feature>
<feature type="domain" description="BOD1/SHG1" evidence="2">
    <location>
        <begin position="45"/>
        <end position="147"/>
    </location>
</feature>
<protein>
    <recommendedName>
        <fullName evidence="2">BOD1/SHG1 domain-containing protein</fullName>
    </recommendedName>
</protein>
<gene>
    <name evidence="3" type="ORF">N7509_007103</name>
</gene>
<evidence type="ECO:0000313" key="3">
    <source>
        <dbReference type="EMBL" id="KAJ5391613.1"/>
    </source>
</evidence>
<dbReference type="Proteomes" id="UP001147747">
    <property type="component" value="Unassembled WGS sequence"/>
</dbReference>
<feature type="compositionally biased region" description="Basic residues" evidence="1">
    <location>
        <begin position="408"/>
        <end position="419"/>
    </location>
</feature>
<feature type="compositionally biased region" description="Basic residues" evidence="1">
    <location>
        <begin position="463"/>
        <end position="474"/>
    </location>
</feature>
<feature type="compositionally biased region" description="Basic and acidic residues" evidence="1">
    <location>
        <begin position="391"/>
        <end position="407"/>
    </location>
</feature>
<dbReference type="OrthoDB" id="5579731at2759"/>
<reference evidence="3" key="2">
    <citation type="journal article" date="2023" name="IMA Fungus">
        <title>Comparative genomic study of the Penicillium genus elucidates a diverse pangenome and 15 lateral gene transfer events.</title>
        <authorList>
            <person name="Petersen C."/>
            <person name="Sorensen T."/>
            <person name="Nielsen M.R."/>
            <person name="Sondergaard T.E."/>
            <person name="Sorensen J.L."/>
            <person name="Fitzpatrick D.A."/>
            <person name="Frisvad J.C."/>
            <person name="Nielsen K.L."/>
        </authorList>
    </citation>
    <scope>NUCLEOTIDE SEQUENCE</scope>
    <source>
        <strain evidence="3">IBT 29677</strain>
    </source>
</reference>
<dbReference type="PANTHER" id="PTHR28034:SF1">
    <property type="entry name" value="NUCLEOMORPHIN"/>
    <property type="match status" value="1"/>
</dbReference>
<dbReference type="RefSeq" id="XP_056487291.1">
    <property type="nucleotide sequence ID" value="XM_056631740.1"/>
</dbReference>
<accession>A0A9X0B863</accession>
<keyword evidence="4" id="KW-1185">Reference proteome</keyword>
<evidence type="ECO:0000313" key="4">
    <source>
        <dbReference type="Proteomes" id="UP001147747"/>
    </source>
</evidence>
<feature type="compositionally biased region" description="Basic and acidic residues" evidence="1">
    <location>
        <begin position="506"/>
        <end position="520"/>
    </location>
</feature>
<feature type="compositionally biased region" description="Basic and acidic residues" evidence="1">
    <location>
        <begin position="336"/>
        <end position="351"/>
    </location>
</feature>
<proteinExistence type="predicted"/>
<dbReference type="AlphaFoldDB" id="A0A9X0B863"/>
<feature type="compositionally biased region" description="Basic and acidic residues" evidence="1">
    <location>
        <begin position="149"/>
        <end position="306"/>
    </location>
</feature>
<feature type="compositionally biased region" description="Basic residues" evidence="1">
    <location>
        <begin position="521"/>
        <end position="532"/>
    </location>
</feature>
<reference evidence="3" key="1">
    <citation type="submission" date="2022-12" db="EMBL/GenBank/DDBJ databases">
        <authorList>
            <person name="Petersen C."/>
        </authorList>
    </citation>
    <scope>NUCLEOTIDE SEQUENCE</scope>
    <source>
        <strain evidence="3">IBT 29677</strain>
    </source>
</reference>
<dbReference type="Pfam" id="PF05205">
    <property type="entry name" value="COMPASS-Shg1"/>
    <property type="match status" value="1"/>
</dbReference>
<comment type="caution">
    <text evidence="3">The sequence shown here is derived from an EMBL/GenBank/DDBJ whole genome shotgun (WGS) entry which is preliminary data.</text>
</comment>
<name>A0A9X0B863_9EURO</name>
<feature type="region of interest" description="Disordered" evidence="1">
    <location>
        <begin position="149"/>
        <end position="539"/>
    </location>
</feature>
<dbReference type="PANTHER" id="PTHR28034">
    <property type="entry name" value="SET1 COMPLEX COMPONENT SHG1"/>
    <property type="match status" value="1"/>
</dbReference>
<dbReference type="GeneID" id="81370720"/>
<evidence type="ECO:0000259" key="2">
    <source>
        <dbReference type="Pfam" id="PF05205"/>
    </source>
</evidence>
<sequence>MASEAMEDVQPGGKRPALDIESLKRKKFKAEDLPLSAAQHAAIDKLLHSFKKKGGFDSIRKQLWADFNEGESKTMFTDQLIALAESEIEREPAHLSRERGKAATLIEGAVDRGDVYKNVEDSIDRLASKHLDAIMDTVRAIRRQDIGEDAAAKEEQAGSKTDDDYNAHVKEKRDARDEIYREEMRKQKEIEDEQKRIRDEELRKKREIERKKEDEERARRKEIDDQRRAERERLRDEQRALDEQRDRERDERWRGRDDRDRYRGWDRDRSRTRDRDRDRDRLRDRSPAYRSDRGGSPRGRDAKTDRSNTSAIPTPGPAPPVDEKSLEEAALQMLLKEGEELAAKARQKPEFDFEEAEAIENGLKPGSTATAPVKTSIETKPASTRATTPSRRQEPMPDRTRNPDRGRSRSRSRSHRRYASHYDPNRRRDRSRDASIRPRDRDVDERPGLRDFRERARDERSWRPTRRSRSRSRSVGRGWDQDSKRERDRPRSRSRERDHDRRRHDRSRDRSRDRDRDEPRRRARSPTHRRSQGAHVLADADDRDPVAHHELGGLPQPGVPLPAALISIATYLRLATAANLPDAESGLQSVNQDRRQPDLVILTDICLHPNERMIPLERRARKKSLKPLSLMARSPRNDDLVVEARAPFDEEAAAAGEALSDEEATVAGEALNDEEATVAGEVLSDEGVVVDAGAEAEVEEEA</sequence>
<dbReference type="EMBL" id="JAPZBU010000008">
    <property type="protein sequence ID" value="KAJ5391613.1"/>
    <property type="molecule type" value="Genomic_DNA"/>
</dbReference>
<organism evidence="3 4">
    <name type="scientific">Penicillium cosmopolitanum</name>
    <dbReference type="NCBI Taxonomy" id="1131564"/>
    <lineage>
        <taxon>Eukaryota</taxon>
        <taxon>Fungi</taxon>
        <taxon>Dikarya</taxon>
        <taxon>Ascomycota</taxon>
        <taxon>Pezizomycotina</taxon>
        <taxon>Eurotiomycetes</taxon>
        <taxon>Eurotiomycetidae</taxon>
        <taxon>Eurotiales</taxon>
        <taxon>Aspergillaceae</taxon>
        <taxon>Penicillium</taxon>
    </lineage>
</organism>
<feature type="compositionally biased region" description="Basic and acidic residues" evidence="1">
    <location>
        <begin position="423"/>
        <end position="462"/>
    </location>
</feature>